<reference evidence="1 2" key="1">
    <citation type="submission" date="2024-09" db="EMBL/GenBank/DDBJ databases">
        <title>Chromosome-scale assembly of Riccia sorocarpa.</title>
        <authorList>
            <person name="Paukszto L."/>
        </authorList>
    </citation>
    <scope>NUCLEOTIDE SEQUENCE [LARGE SCALE GENOMIC DNA]</scope>
    <source>
        <strain evidence="1">LP-2024</strain>
        <tissue evidence="1">Aerial parts of the thallus</tissue>
    </source>
</reference>
<evidence type="ECO:0000313" key="2">
    <source>
        <dbReference type="Proteomes" id="UP001633002"/>
    </source>
</evidence>
<organism evidence="1 2">
    <name type="scientific">Riccia sorocarpa</name>
    <dbReference type="NCBI Taxonomy" id="122646"/>
    <lineage>
        <taxon>Eukaryota</taxon>
        <taxon>Viridiplantae</taxon>
        <taxon>Streptophyta</taxon>
        <taxon>Embryophyta</taxon>
        <taxon>Marchantiophyta</taxon>
        <taxon>Marchantiopsida</taxon>
        <taxon>Marchantiidae</taxon>
        <taxon>Marchantiales</taxon>
        <taxon>Ricciaceae</taxon>
        <taxon>Riccia</taxon>
    </lineage>
</organism>
<protein>
    <submittedName>
        <fullName evidence="1">Uncharacterized protein</fullName>
    </submittedName>
</protein>
<accession>A0ABD3HVV8</accession>
<dbReference type="AlphaFoldDB" id="A0ABD3HVV8"/>
<dbReference type="EMBL" id="JBJQOH010000003">
    <property type="protein sequence ID" value="KAL3694454.1"/>
    <property type="molecule type" value="Genomic_DNA"/>
</dbReference>
<name>A0ABD3HVV8_9MARC</name>
<sequence length="102" mass="11582">MDPNRLVSIWCDSARKPHMFFLEDNEDFATVEESELASIFKLEEGTGSIYISVEDREGSDSDGDALLVGRTVAPNECFPPSWNLHILKEGRLFDVEERLLFS</sequence>
<gene>
    <name evidence="1" type="ORF">R1sor_008105</name>
</gene>
<proteinExistence type="predicted"/>
<comment type="caution">
    <text evidence="1">The sequence shown here is derived from an EMBL/GenBank/DDBJ whole genome shotgun (WGS) entry which is preliminary data.</text>
</comment>
<dbReference type="Proteomes" id="UP001633002">
    <property type="component" value="Unassembled WGS sequence"/>
</dbReference>
<keyword evidence="2" id="KW-1185">Reference proteome</keyword>
<evidence type="ECO:0000313" key="1">
    <source>
        <dbReference type="EMBL" id="KAL3694454.1"/>
    </source>
</evidence>